<dbReference type="Proteomes" id="UP000290848">
    <property type="component" value="Unassembled WGS sequence"/>
</dbReference>
<comment type="caution">
    <text evidence="1">The sequence shown here is derived from an EMBL/GenBank/DDBJ whole genome shotgun (WGS) entry which is preliminary data.</text>
</comment>
<protein>
    <submittedName>
        <fullName evidence="1">DUF4876 domain-containing protein</fullName>
    </submittedName>
</protein>
<proteinExistence type="predicted"/>
<evidence type="ECO:0000313" key="2">
    <source>
        <dbReference type="Proteomes" id="UP000290848"/>
    </source>
</evidence>
<evidence type="ECO:0000313" key="1">
    <source>
        <dbReference type="EMBL" id="RXF72280.1"/>
    </source>
</evidence>
<name>A0A4Q0MFK6_9SPHI</name>
<sequence length="438" mass="47295">MKKLFYLVCCTIILCYSCKKDNDYPTTTVTVQLAYPAGSEFTAKAGVAVKMTGRSTSFDAVTDAAGKATFVVPTDVYDISATDTRTGGSARVYIYSAVKSGVTISTGGTDPEAITLELQESETSQIIIKELYVGGVPKDDGSGPFQYDRYTILYNNSNTAAHLGNLCLATTIPYNAQASNPYYGTDGRLTYESEGWIPAGQAFWYFREDVVIQPGQQIVIALANAVNNTLVHSKSINFNNPAYYCTFDNTKFTHAATYPAPSASIPSSHYLKAETYAPGSAWTLSNTSPGFFIFDPQGYTPSAFAADLSKTDQLNSALISKKVNVKWVLDGVDAFLLNNTGNKKRLTATVDAGYVYHLNGQGYSIYRNVDAAATKAIEGNEAKLVYNYAYGTTAVGGTTDPSGIDAEASIKNGARIIYKDTNNSTNDFHLRSQASLRN</sequence>
<dbReference type="RefSeq" id="WP_128767465.1">
    <property type="nucleotide sequence ID" value="NZ_RXOC01000001.1"/>
</dbReference>
<accession>A0A4Q0MFK6</accession>
<organism evidence="1 2">
    <name type="scientific">Arcticibacter tournemirensis</name>
    <dbReference type="NCBI Taxonomy" id="699437"/>
    <lineage>
        <taxon>Bacteria</taxon>
        <taxon>Pseudomonadati</taxon>
        <taxon>Bacteroidota</taxon>
        <taxon>Sphingobacteriia</taxon>
        <taxon>Sphingobacteriales</taxon>
        <taxon>Sphingobacteriaceae</taxon>
        <taxon>Arcticibacter</taxon>
    </lineage>
</organism>
<gene>
    <name evidence="1" type="ORF">EKH83_00705</name>
</gene>
<dbReference type="Pfam" id="PF16215">
    <property type="entry name" value="DUF4876"/>
    <property type="match status" value="1"/>
</dbReference>
<reference evidence="1 2" key="1">
    <citation type="submission" date="2018-12" db="EMBL/GenBank/DDBJ databases">
        <title>The Draft Genome Sequence of the Soil Bacterium Pedobacter tournemirensis R1.</title>
        <authorList>
            <person name="He J."/>
        </authorList>
    </citation>
    <scope>NUCLEOTIDE SEQUENCE [LARGE SCALE GENOMIC DNA]</scope>
    <source>
        <strain evidence="1 2">R1</strain>
    </source>
</reference>
<dbReference type="EMBL" id="RXOC01000001">
    <property type="protein sequence ID" value="RXF72280.1"/>
    <property type="molecule type" value="Genomic_DNA"/>
</dbReference>
<dbReference type="InterPro" id="IPR032627">
    <property type="entry name" value="DUF4876"/>
</dbReference>
<dbReference type="AlphaFoldDB" id="A0A4Q0MFK6"/>